<dbReference type="STRING" id="1855912.LuPra_06321"/>
<dbReference type="PATRIC" id="fig|1813736.3.peg.6638"/>
<dbReference type="InterPro" id="IPR036188">
    <property type="entry name" value="FAD/NAD-bd_sf"/>
</dbReference>
<sequence length="630" mass="68170">MTDSLDRADVVVIGAGHAGIEAAWAASRLGATVVVCTLAPSTVGQMPCNPAIGGTAKGHLVREIDALGGLMGQAIDATGIQFRLLNRSRGPAVWSPRAQADKRLYAEALLERLEWAPGVTMLYGQVSELIVQREAVRGVRLEGGHCLEAAQVVVTTGTFLDGLIHVGREQRRAGRYDEPAAVALAASIRSLGLAGGRLKTGTPPRVHRRSIDFSALTAQAGDEEPVPFSFQTAELPQPQVCCHTTRTNERVHRLVRASVADSPLYNGQITGIGPRYCPSLEDKVMRFPDKEAHQVFLEPEGLDVDEIYINGFSMSLPAEVQHAVVRALPGLGDAELIRPGYAVEYDFIQPTSLHHTLEVKTIGGLYFAGQINGTSGYEEAAAQGWVAGVNAGLRATNRPPIVLGRHESYVGILVDDLVTRGCLEPYRMFTSRAEHRLRLRIDNADLRLTPIGRSLGTVSDERWARFETRRQRYTTNTTRLQSTLVRIGSGDRVAAAEALRNPSIRLSDLVRTESALGLDLDPLTPTLDIASLDADCRYVGYVRRQEQEVLRAERYASQRVPVHFSFTDLPGLSRELQQRLTEVRPTTVAMAGSVSGMTPAALALVSAAISRRTLSATVAADDISSGGSPD</sequence>
<dbReference type="Pfam" id="PF21680">
    <property type="entry name" value="GIDA_C_1st"/>
    <property type="match status" value="1"/>
</dbReference>
<dbReference type="GO" id="GO:0002098">
    <property type="term" value="P:tRNA wobble uridine modification"/>
    <property type="evidence" value="ECO:0007669"/>
    <property type="project" value="InterPro"/>
</dbReference>
<dbReference type="Gene3D" id="3.50.50.60">
    <property type="entry name" value="FAD/NAD(P)-binding domain"/>
    <property type="match status" value="2"/>
</dbReference>
<reference evidence="14" key="2">
    <citation type="submission" date="2016-04" db="EMBL/GenBank/DDBJ databases">
        <title>First Complete Genome Sequence of a Subdivision 6 Acidobacterium.</title>
        <authorList>
            <person name="Huang S."/>
            <person name="Vieira S."/>
            <person name="Bunk B."/>
            <person name="Riedel T."/>
            <person name="Sproeer C."/>
            <person name="Overmann J."/>
        </authorList>
    </citation>
    <scope>NUCLEOTIDE SEQUENCE [LARGE SCALE GENOMIC DNA]</scope>
    <source>
        <strain evidence="14">DSM 100886 HEG_-6_39</strain>
    </source>
</reference>
<evidence type="ECO:0000256" key="7">
    <source>
        <dbReference type="ARBA" id="ARBA00022827"/>
    </source>
</evidence>
<dbReference type="InterPro" id="IPR020595">
    <property type="entry name" value="MnmG-rel_CS"/>
</dbReference>
<evidence type="ECO:0000256" key="1">
    <source>
        <dbReference type="ARBA" id="ARBA00001974"/>
    </source>
</evidence>
<dbReference type="Pfam" id="PF01134">
    <property type="entry name" value="GIDA"/>
    <property type="match status" value="1"/>
</dbReference>
<evidence type="ECO:0000313" key="14">
    <source>
        <dbReference type="Proteomes" id="UP000076079"/>
    </source>
</evidence>
<keyword evidence="5 11" id="KW-0285">Flavoprotein</keyword>
<dbReference type="InterPro" id="IPR040131">
    <property type="entry name" value="MnmG_N"/>
</dbReference>
<evidence type="ECO:0000256" key="5">
    <source>
        <dbReference type="ARBA" id="ARBA00022630"/>
    </source>
</evidence>
<dbReference type="OrthoDB" id="9815560at2"/>
<comment type="cofactor">
    <cofactor evidence="1 11">
        <name>FAD</name>
        <dbReference type="ChEBI" id="CHEBI:57692"/>
    </cofactor>
</comment>
<dbReference type="InterPro" id="IPR002218">
    <property type="entry name" value="MnmG-rel"/>
</dbReference>
<feature type="domain" description="tRNA uridine 5-carboxymethylaminomethyl modification enzyme C-terminal subdomain" evidence="12">
    <location>
        <begin position="536"/>
        <end position="607"/>
    </location>
</feature>
<organism evidence="13 14">
    <name type="scientific">Luteitalea pratensis</name>
    <dbReference type="NCBI Taxonomy" id="1855912"/>
    <lineage>
        <taxon>Bacteria</taxon>
        <taxon>Pseudomonadati</taxon>
        <taxon>Acidobacteriota</taxon>
        <taxon>Vicinamibacteria</taxon>
        <taxon>Vicinamibacterales</taxon>
        <taxon>Vicinamibacteraceae</taxon>
        <taxon>Luteitalea</taxon>
    </lineage>
</organism>
<dbReference type="RefSeq" id="WP_110174436.1">
    <property type="nucleotide sequence ID" value="NZ_CP015136.1"/>
</dbReference>
<evidence type="ECO:0000256" key="2">
    <source>
        <dbReference type="ARBA" id="ARBA00003717"/>
    </source>
</evidence>
<protein>
    <recommendedName>
        <fullName evidence="4 11">tRNA uridine 5-carboxymethylaminomethyl modification enzyme MnmG</fullName>
    </recommendedName>
    <alternativeName>
        <fullName evidence="10 11">Glucose-inhibited division protein A</fullName>
    </alternativeName>
</protein>
<dbReference type="NCBIfam" id="TIGR00136">
    <property type="entry name" value="mnmG_gidA"/>
    <property type="match status" value="1"/>
</dbReference>
<name>A0A143PWF5_LUTPR</name>
<dbReference type="AlphaFoldDB" id="A0A143PWF5"/>
<evidence type="ECO:0000256" key="11">
    <source>
        <dbReference type="HAMAP-Rule" id="MF_00129"/>
    </source>
</evidence>
<dbReference type="InterPro" id="IPR004416">
    <property type="entry name" value="MnmG"/>
</dbReference>
<evidence type="ECO:0000256" key="4">
    <source>
        <dbReference type="ARBA" id="ARBA00020461"/>
    </source>
</evidence>
<feature type="binding site" evidence="11">
    <location>
        <begin position="273"/>
        <end position="287"/>
    </location>
    <ligand>
        <name>NAD(+)</name>
        <dbReference type="ChEBI" id="CHEBI:57540"/>
    </ligand>
</feature>
<proteinExistence type="inferred from homology"/>
<dbReference type="EMBL" id="CP015136">
    <property type="protein sequence ID" value="AMY13035.1"/>
    <property type="molecule type" value="Genomic_DNA"/>
</dbReference>
<dbReference type="SMART" id="SM01228">
    <property type="entry name" value="GIDA_assoc_3"/>
    <property type="match status" value="1"/>
</dbReference>
<evidence type="ECO:0000256" key="8">
    <source>
        <dbReference type="ARBA" id="ARBA00023027"/>
    </source>
</evidence>
<dbReference type="GO" id="GO:0050660">
    <property type="term" value="F:flavin adenine dinucleotide binding"/>
    <property type="evidence" value="ECO:0007669"/>
    <property type="project" value="UniProtKB-UniRule"/>
</dbReference>
<dbReference type="InterPro" id="IPR049312">
    <property type="entry name" value="GIDA_C_N"/>
</dbReference>
<keyword evidence="14" id="KW-1185">Reference proteome</keyword>
<dbReference type="SUPFAM" id="SSF51905">
    <property type="entry name" value="FAD/NAD(P)-binding domain"/>
    <property type="match status" value="1"/>
</dbReference>
<evidence type="ECO:0000256" key="10">
    <source>
        <dbReference type="ARBA" id="ARBA00031800"/>
    </source>
</evidence>
<reference evidence="13 14" key="1">
    <citation type="journal article" date="2016" name="Genome Announc.">
        <title>First Complete Genome Sequence of a Subdivision 6 Acidobacterium Strain.</title>
        <authorList>
            <person name="Huang S."/>
            <person name="Vieira S."/>
            <person name="Bunk B."/>
            <person name="Riedel T."/>
            <person name="Sproer C."/>
            <person name="Overmann J."/>
        </authorList>
    </citation>
    <scope>NUCLEOTIDE SEQUENCE [LARGE SCALE GENOMIC DNA]</scope>
    <source>
        <strain evidence="14">DSM 100886 HEG_-6_39</strain>
    </source>
</reference>
<dbReference type="InterPro" id="IPR026904">
    <property type="entry name" value="MnmG_C"/>
</dbReference>
<keyword evidence="7 11" id="KW-0274">FAD</keyword>
<dbReference type="PROSITE" id="PS01280">
    <property type="entry name" value="GIDA_1"/>
    <property type="match status" value="1"/>
</dbReference>
<evidence type="ECO:0000313" key="13">
    <source>
        <dbReference type="EMBL" id="AMY13035.1"/>
    </source>
</evidence>
<gene>
    <name evidence="11 13" type="primary">mnmG</name>
    <name evidence="11" type="synonym">gidA</name>
    <name evidence="13" type="ORF">LuPra_06321</name>
</gene>
<evidence type="ECO:0000256" key="3">
    <source>
        <dbReference type="ARBA" id="ARBA00007653"/>
    </source>
</evidence>
<comment type="caution">
    <text evidence="11">Lacks conserved residue(s) required for the propagation of feature annotation.</text>
</comment>
<feature type="binding site" evidence="11">
    <location>
        <begin position="14"/>
        <end position="19"/>
    </location>
    <ligand>
        <name>FAD</name>
        <dbReference type="ChEBI" id="CHEBI:57692"/>
    </ligand>
</feature>
<comment type="similarity">
    <text evidence="3 11">Belongs to the MnmG family.</text>
</comment>
<dbReference type="Gene3D" id="1.10.150.570">
    <property type="entry name" value="GidA associated domain, C-terminal subdomain"/>
    <property type="match status" value="1"/>
</dbReference>
<dbReference type="PANTHER" id="PTHR11806">
    <property type="entry name" value="GLUCOSE INHIBITED DIVISION PROTEIN A"/>
    <property type="match status" value="1"/>
</dbReference>
<accession>A0A143PWF5</accession>
<dbReference type="PROSITE" id="PS01281">
    <property type="entry name" value="GIDA_2"/>
    <property type="match status" value="1"/>
</dbReference>
<dbReference type="KEGG" id="abac:LuPra_06321"/>
<keyword evidence="6 11" id="KW-0819">tRNA processing</keyword>
<dbReference type="PANTHER" id="PTHR11806:SF0">
    <property type="entry name" value="PROTEIN MTO1 HOMOLOG, MITOCHONDRIAL"/>
    <property type="match status" value="1"/>
</dbReference>
<dbReference type="GO" id="GO:0030488">
    <property type="term" value="P:tRNA methylation"/>
    <property type="evidence" value="ECO:0007669"/>
    <property type="project" value="TreeGrafter"/>
</dbReference>
<dbReference type="InterPro" id="IPR047001">
    <property type="entry name" value="MnmG_C_subdom"/>
</dbReference>
<comment type="function">
    <text evidence="2 11">NAD-binding protein involved in the addition of a carboxymethylaminomethyl (cmnm) group at the wobble position (U34) of certain tRNAs, forming tRNA-cmnm(5)s(2)U34.</text>
</comment>
<evidence type="ECO:0000259" key="12">
    <source>
        <dbReference type="SMART" id="SM01228"/>
    </source>
</evidence>
<comment type="subunit">
    <text evidence="9 11">Homodimer. Heterotetramer of two MnmE and two MnmG subunits.</text>
</comment>
<comment type="subcellular location">
    <subcellularLocation>
        <location evidence="11">Cytoplasm</location>
    </subcellularLocation>
</comment>
<evidence type="ECO:0000256" key="6">
    <source>
        <dbReference type="ARBA" id="ARBA00022694"/>
    </source>
</evidence>
<keyword evidence="11" id="KW-0963">Cytoplasm</keyword>
<dbReference type="Pfam" id="PF13932">
    <property type="entry name" value="SAM_GIDA_C"/>
    <property type="match status" value="1"/>
</dbReference>
<dbReference type="FunFam" id="3.50.50.60:FF:000002">
    <property type="entry name" value="tRNA uridine 5-carboxymethylaminomethyl modification enzyme MnmG"/>
    <property type="match status" value="1"/>
</dbReference>
<evidence type="ECO:0000256" key="9">
    <source>
        <dbReference type="ARBA" id="ARBA00025948"/>
    </source>
</evidence>
<keyword evidence="8 11" id="KW-0520">NAD</keyword>
<dbReference type="InterPro" id="IPR044920">
    <property type="entry name" value="MnmG_C_subdom_sf"/>
</dbReference>
<dbReference type="GO" id="GO:0005737">
    <property type="term" value="C:cytoplasm"/>
    <property type="evidence" value="ECO:0007669"/>
    <property type="project" value="UniProtKB-SubCell"/>
</dbReference>
<dbReference type="Proteomes" id="UP000076079">
    <property type="component" value="Chromosome"/>
</dbReference>
<dbReference type="HAMAP" id="MF_00129">
    <property type="entry name" value="MnmG_GidA"/>
    <property type="match status" value="1"/>
</dbReference>